<sequence>MPTSSHDSQSQLTFFHPSQLTNSQYFQHRLEEQRNATELPVQWSNTQTNSALQALQITAAKSRHQHVDPPQVDSGDLTTNPVSRNSRSNSFSRVEIKQFFRLAKEQGSRDRRKARALRAQEQEIHKAEKPVNHKRIPDQQQATGAPEFKTTCVPSGKLGSTLSIRPDAVRHVTNPVGFGDADDASGPDCATPLAASIAKTALGSTLTSKPRPAQQSLLKSGRSRRPPPLGMLRR</sequence>
<organism evidence="1 2">
    <name type="scientific">Artomyces pyxidatus</name>
    <dbReference type="NCBI Taxonomy" id="48021"/>
    <lineage>
        <taxon>Eukaryota</taxon>
        <taxon>Fungi</taxon>
        <taxon>Dikarya</taxon>
        <taxon>Basidiomycota</taxon>
        <taxon>Agaricomycotina</taxon>
        <taxon>Agaricomycetes</taxon>
        <taxon>Russulales</taxon>
        <taxon>Auriscalpiaceae</taxon>
        <taxon>Artomyces</taxon>
    </lineage>
</organism>
<comment type="caution">
    <text evidence="1">The sequence shown here is derived from an EMBL/GenBank/DDBJ whole genome shotgun (WGS) entry which is preliminary data.</text>
</comment>
<accession>A0ACB8SJF0</accession>
<proteinExistence type="predicted"/>
<protein>
    <submittedName>
        <fullName evidence="1">Uncharacterized protein</fullName>
    </submittedName>
</protein>
<name>A0ACB8SJF0_9AGAM</name>
<gene>
    <name evidence="1" type="ORF">BV25DRAFT_1842376</name>
</gene>
<dbReference type="Proteomes" id="UP000814140">
    <property type="component" value="Unassembled WGS sequence"/>
</dbReference>
<evidence type="ECO:0000313" key="1">
    <source>
        <dbReference type="EMBL" id="KAI0056357.1"/>
    </source>
</evidence>
<evidence type="ECO:0000313" key="2">
    <source>
        <dbReference type="Proteomes" id="UP000814140"/>
    </source>
</evidence>
<dbReference type="EMBL" id="MU277266">
    <property type="protein sequence ID" value="KAI0056357.1"/>
    <property type="molecule type" value="Genomic_DNA"/>
</dbReference>
<reference evidence="1" key="1">
    <citation type="submission" date="2021-03" db="EMBL/GenBank/DDBJ databases">
        <authorList>
            <consortium name="DOE Joint Genome Institute"/>
            <person name="Ahrendt S."/>
            <person name="Looney B.P."/>
            <person name="Miyauchi S."/>
            <person name="Morin E."/>
            <person name="Drula E."/>
            <person name="Courty P.E."/>
            <person name="Chicoki N."/>
            <person name="Fauchery L."/>
            <person name="Kohler A."/>
            <person name="Kuo A."/>
            <person name="Labutti K."/>
            <person name="Pangilinan J."/>
            <person name="Lipzen A."/>
            <person name="Riley R."/>
            <person name="Andreopoulos W."/>
            <person name="He G."/>
            <person name="Johnson J."/>
            <person name="Barry K.W."/>
            <person name="Grigoriev I.V."/>
            <person name="Nagy L."/>
            <person name="Hibbett D."/>
            <person name="Henrissat B."/>
            <person name="Matheny P.B."/>
            <person name="Labbe J."/>
            <person name="Martin F."/>
        </authorList>
    </citation>
    <scope>NUCLEOTIDE SEQUENCE</scope>
    <source>
        <strain evidence="1">HHB10654</strain>
    </source>
</reference>
<reference evidence="1" key="2">
    <citation type="journal article" date="2022" name="New Phytol.">
        <title>Evolutionary transition to the ectomycorrhizal habit in the genomes of a hyperdiverse lineage of mushroom-forming fungi.</title>
        <authorList>
            <person name="Looney B."/>
            <person name="Miyauchi S."/>
            <person name="Morin E."/>
            <person name="Drula E."/>
            <person name="Courty P.E."/>
            <person name="Kohler A."/>
            <person name="Kuo A."/>
            <person name="LaButti K."/>
            <person name="Pangilinan J."/>
            <person name="Lipzen A."/>
            <person name="Riley R."/>
            <person name="Andreopoulos W."/>
            <person name="He G."/>
            <person name="Johnson J."/>
            <person name="Nolan M."/>
            <person name="Tritt A."/>
            <person name="Barry K.W."/>
            <person name="Grigoriev I.V."/>
            <person name="Nagy L.G."/>
            <person name="Hibbett D."/>
            <person name="Henrissat B."/>
            <person name="Matheny P.B."/>
            <person name="Labbe J."/>
            <person name="Martin F.M."/>
        </authorList>
    </citation>
    <scope>NUCLEOTIDE SEQUENCE</scope>
    <source>
        <strain evidence="1">HHB10654</strain>
    </source>
</reference>
<keyword evidence="2" id="KW-1185">Reference proteome</keyword>